<accession>B0MPV2</accession>
<comment type="caution">
    <text evidence="2">The sequence shown here is derived from an EMBL/GenBank/DDBJ whole genome shotgun (WGS) entry which is preliminary data.</text>
</comment>
<reference evidence="2" key="1">
    <citation type="submission" date="2007-10" db="EMBL/GenBank/DDBJ databases">
        <authorList>
            <person name="Fulton L."/>
            <person name="Clifton S."/>
            <person name="Fulton B."/>
            <person name="Xu J."/>
            <person name="Minx P."/>
            <person name="Pepin K.H."/>
            <person name="Johnson M."/>
            <person name="Thiruvilangam P."/>
            <person name="Bhonagiri V."/>
            <person name="Nash W.E."/>
            <person name="Mardis E.R."/>
            <person name="Wilson R.K."/>
        </authorList>
    </citation>
    <scope>NUCLEOTIDE SEQUENCE [LARGE SCALE GENOMIC DNA]</scope>
    <source>
        <strain evidence="2">DSM 15702</strain>
    </source>
</reference>
<organism evidence="2 3">
    <name type="scientific">[Eubacterium] siraeum DSM 15702</name>
    <dbReference type="NCBI Taxonomy" id="428128"/>
    <lineage>
        <taxon>Bacteria</taxon>
        <taxon>Bacillati</taxon>
        <taxon>Bacillota</taxon>
        <taxon>Clostridia</taxon>
        <taxon>Eubacteriales</taxon>
        <taxon>Oscillospiraceae</taxon>
        <taxon>Oscillospiraceae incertae sedis</taxon>
    </lineage>
</organism>
<dbReference type="Proteomes" id="UP000005326">
    <property type="component" value="Unassembled WGS sequence"/>
</dbReference>
<gene>
    <name evidence="2" type="ORF">EUBSIR_01905</name>
</gene>
<dbReference type="EMBL" id="ABCA03000050">
    <property type="protein sequence ID" value="EDS00230.1"/>
    <property type="molecule type" value="Genomic_DNA"/>
</dbReference>
<feature type="transmembrane region" description="Helical" evidence="1">
    <location>
        <begin position="507"/>
        <end position="535"/>
    </location>
</feature>
<evidence type="ECO:0000256" key="1">
    <source>
        <dbReference type="SAM" id="Phobius"/>
    </source>
</evidence>
<name>B0MPV2_9FIRM</name>
<evidence type="ECO:0000313" key="3">
    <source>
        <dbReference type="Proteomes" id="UP000005326"/>
    </source>
</evidence>
<sequence length="540" mass="61903">MQYAKIKLCHLLYHIKIYIGCFVEHQINTCWGALYLDDIYSYHTFLFPFAWEDDSVNMLTVFRNENPENIWTVADTAIQSSNFSRAVFLGDMNPTEYNEFHFFNEAARNLIFPDESGLVHNFRVKSDIVSGTQYIITKGCNKYTLDISNILLHIFSTGIAIIEIKCRNRQHRNLKAVKEINEYGRRIAMPFWPGNSGFSKCADLLELKGPHINERDDFCSYRNEKVSFCYVSKVLRCLLNKNGSGRVFRAKYTDKENEIQIRTIVDEKMYDCCLIYDKTFADSLINSYETNDGSFDRESEAELAELLYVETDEGYHNKNIRTVKEKLYGCLYLDEFTTGNPKLTAISDQAYIKLIGKPDYDVEYFDKIYTKIIILGIAQRMSLAKFSTRINKWTDTLGSSGKKITMNKVNSVMRLQKQFVTFQNQYALSEVTVKSEGRFIYDSIREKLNIQAEYADITGQINSLYELVSTAQGNAFNKWGLALSLIAMELSVTGHLITADDVTHLSFLSYGGTLVLAIEGIIAAITIWLVTGVIFNRKGK</sequence>
<dbReference type="AlphaFoldDB" id="B0MPV2"/>
<keyword evidence="3" id="KW-1185">Reference proteome</keyword>
<evidence type="ECO:0000313" key="2">
    <source>
        <dbReference type="EMBL" id="EDS00230.1"/>
    </source>
</evidence>
<reference evidence="2" key="2">
    <citation type="submission" date="2014-06" db="EMBL/GenBank/DDBJ databases">
        <title>Draft genome sequence of Eubacterium siraeum (DSM 15702).</title>
        <authorList>
            <person name="Sudarsanam P."/>
            <person name="Ley R."/>
            <person name="Guruge J."/>
            <person name="Turnbaugh P.J."/>
            <person name="Mahowald M."/>
            <person name="Liep D."/>
            <person name="Gordon J."/>
        </authorList>
    </citation>
    <scope>NUCLEOTIDE SEQUENCE</scope>
    <source>
        <strain evidence="2">DSM 15702</strain>
    </source>
</reference>
<proteinExistence type="predicted"/>
<protein>
    <submittedName>
        <fullName evidence="2">Uncharacterized protein</fullName>
    </submittedName>
</protein>
<keyword evidence="1" id="KW-0812">Transmembrane</keyword>
<keyword evidence="1" id="KW-0472">Membrane</keyword>
<keyword evidence="1" id="KW-1133">Transmembrane helix</keyword>